<dbReference type="InterPro" id="IPR049939">
    <property type="entry name" value="NifE-like"/>
</dbReference>
<dbReference type="InterPro" id="IPR000510">
    <property type="entry name" value="Nase/OxRdtase_comp1"/>
</dbReference>
<dbReference type="Gene3D" id="3.40.50.1980">
    <property type="entry name" value="Nitrogenase molybdenum iron protein domain"/>
    <property type="match status" value="2"/>
</dbReference>
<comment type="caution">
    <text evidence="2">The sequence shown here is derived from an EMBL/GenBank/DDBJ whole genome shotgun (WGS) entry which is preliminary data.</text>
</comment>
<gene>
    <name evidence="2" type="ORF">HF878_03135</name>
</gene>
<dbReference type="Pfam" id="PF00148">
    <property type="entry name" value="Oxidored_nitro"/>
    <property type="match status" value="1"/>
</dbReference>
<dbReference type="EMBL" id="JABAFA010000005">
    <property type="protein sequence ID" value="NMD98478.1"/>
    <property type="molecule type" value="Genomic_DNA"/>
</dbReference>
<feature type="domain" description="Nitrogenase/oxidoreductase component 1" evidence="1">
    <location>
        <begin position="16"/>
        <end position="244"/>
    </location>
</feature>
<name>A0A848B5M5_9FIRM</name>
<sequence length="366" mass="39214">MKGLRLFLPPFAPDDAGAASVLFPLGGLVVIVDAGGCAGNICGFDEPRARDNGPRSVVVSAALRDMDAILGRDDQLVAKIARAVQSFRTSGRSFPFIALIGTPVPAIIGTDYRALCRLTEQATGVPTIAVATDGTHLYDVGASAAYLALLRRFANLPATASHIARGTLGVLGATPMDLADTTAVRLRARLKAQGWQHLRCYGLDHRLSQYAAAAENEENLVIAPAGLAAAQWLEKTFGTPYRIGFPLIDEDLAASLADSALPAQAQRILIVHQQCKANALRRSLARRYPHAAITCATYFTRCGAYSQPQDIQLREEDDLPRCALEGHYDLIIADAIYRRALPAYRGAFLDLPHFAASGRLTPADAL</sequence>
<reference evidence="2 3" key="1">
    <citation type="submission" date="2020-04" db="EMBL/GenBank/DDBJ databases">
        <authorList>
            <person name="Hitch T.C.A."/>
            <person name="Wylensek D."/>
            <person name="Clavel T."/>
        </authorList>
    </citation>
    <scope>NUCLEOTIDE SEQUENCE [LARGE SCALE GENOMIC DNA]</scope>
    <source>
        <strain evidence="2 3">PG-130-P53-12</strain>
    </source>
</reference>
<evidence type="ECO:0000259" key="1">
    <source>
        <dbReference type="Pfam" id="PF00148"/>
    </source>
</evidence>
<dbReference type="AlphaFoldDB" id="A0A848B5M5"/>
<dbReference type="SUPFAM" id="SSF53807">
    <property type="entry name" value="Helical backbone' metal receptor"/>
    <property type="match status" value="1"/>
</dbReference>
<organism evidence="2 3">
    <name type="scientific">Selenomonas bovis</name>
    <dbReference type="NCBI Taxonomy" id="416586"/>
    <lineage>
        <taxon>Bacteria</taxon>
        <taxon>Bacillati</taxon>
        <taxon>Bacillota</taxon>
        <taxon>Negativicutes</taxon>
        <taxon>Selenomonadales</taxon>
        <taxon>Selenomonadaceae</taxon>
        <taxon>Selenomonas</taxon>
    </lineage>
</organism>
<evidence type="ECO:0000313" key="2">
    <source>
        <dbReference type="EMBL" id="NMD98478.1"/>
    </source>
</evidence>
<protein>
    <submittedName>
        <fullName evidence="2">Nitrogenase molybdenum-iron protein</fullName>
    </submittedName>
</protein>
<evidence type="ECO:0000313" key="3">
    <source>
        <dbReference type="Proteomes" id="UP000543804"/>
    </source>
</evidence>
<dbReference type="GO" id="GO:0016491">
    <property type="term" value="F:oxidoreductase activity"/>
    <property type="evidence" value="ECO:0007669"/>
    <property type="project" value="InterPro"/>
</dbReference>
<proteinExistence type="predicted"/>
<dbReference type="PANTHER" id="PTHR42956">
    <property type="entry name" value="NITROGENASE IRON-MOLYBDENUM COFACTOR BIOSYNTHESIS PROTEIN NIFE"/>
    <property type="match status" value="1"/>
</dbReference>
<accession>A0A848B5M5</accession>
<dbReference type="PANTHER" id="PTHR42956:SF1">
    <property type="entry name" value="NITROGENASE IRON-MOLYBDENUM COFACTOR BIOSYNTHESIS PROTEIN NIFE"/>
    <property type="match status" value="1"/>
</dbReference>
<keyword evidence="3" id="KW-1185">Reference proteome</keyword>
<dbReference type="Proteomes" id="UP000543804">
    <property type="component" value="Unassembled WGS sequence"/>
</dbReference>
<dbReference type="RefSeq" id="WP_170077174.1">
    <property type="nucleotide sequence ID" value="NZ_JABAFA010000005.1"/>
</dbReference>